<dbReference type="SUPFAM" id="SSF55718">
    <property type="entry name" value="SCP-like"/>
    <property type="match status" value="1"/>
</dbReference>
<name>A0A4R6J5V1_9ACTN</name>
<dbReference type="AlphaFoldDB" id="A0A4R6J5V1"/>
<dbReference type="Pfam" id="PF13530">
    <property type="entry name" value="SCP2_2"/>
    <property type="match status" value="1"/>
</dbReference>
<evidence type="ECO:0000256" key="2">
    <source>
        <dbReference type="ARBA" id="ARBA00022679"/>
    </source>
</evidence>
<dbReference type="Gene3D" id="3.30.1050.10">
    <property type="entry name" value="SCP2 sterol-binding domain"/>
    <property type="match status" value="1"/>
</dbReference>
<evidence type="ECO:0000256" key="4">
    <source>
        <dbReference type="HAMAP-Rule" id="MF_01812"/>
    </source>
</evidence>
<dbReference type="InterPro" id="IPR016181">
    <property type="entry name" value="Acyl_CoA_acyltransferase"/>
</dbReference>
<dbReference type="InterPro" id="IPR036527">
    <property type="entry name" value="SCP2_sterol-bd_dom_sf"/>
</dbReference>
<dbReference type="Pfam" id="PF17668">
    <property type="entry name" value="Acetyltransf_17"/>
    <property type="match status" value="1"/>
</dbReference>
<evidence type="ECO:0000313" key="7">
    <source>
        <dbReference type="Proteomes" id="UP000295388"/>
    </source>
</evidence>
<feature type="active site" description="Proton acceptor; via carboxylate" evidence="4">
    <location>
        <position position="405"/>
    </location>
</feature>
<dbReference type="NCBIfam" id="NF002367">
    <property type="entry name" value="PRK01346.1-4"/>
    <property type="match status" value="1"/>
</dbReference>
<dbReference type="InterPro" id="IPR051554">
    <property type="entry name" value="Acetyltransferase_Eis"/>
</dbReference>
<dbReference type="GO" id="GO:0030649">
    <property type="term" value="P:aminoglycoside antibiotic catabolic process"/>
    <property type="evidence" value="ECO:0007669"/>
    <property type="project" value="TreeGrafter"/>
</dbReference>
<evidence type="ECO:0000256" key="1">
    <source>
        <dbReference type="ARBA" id="ARBA00009213"/>
    </source>
</evidence>
<evidence type="ECO:0000259" key="5">
    <source>
        <dbReference type="PROSITE" id="PS51186"/>
    </source>
</evidence>
<dbReference type="RefSeq" id="WP_133805666.1">
    <property type="nucleotide sequence ID" value="NZ_SNWQ01000038.1"/>
</dbReference>
<evidence type="ECO:0000256" key="3">
    <source>
        <dbReference type="ARBA" id="ARBA00023315"/>
    </source>
</evidence>
<dbReference type="Gene3D" id="3.40.630.30">
    <property type="match status" value="2"/>
</dbReference>
<dbReference type="InterPro" id="IPR000182">
    <property type="entry name" value="GNAT_dom"/>
</dbReference>
<dbReference type="PANTHER" id="PTHR37817">
    <property type="entry name" value="N-ACETYLTRANSFERASE EIS"/>
    <property type="match status" value="1"/>
</dbReference>
<evidence type="ECO:0000313" key="6">
    <source>
        <dbReference type="EMBL" id="TDO30437.1"/>
    </source>
</evidence>
<dbReference type="HAMAP" id="MF_01812">
    <property type="entry name" value="Eis"/>
    <property type="match status" value="1"/>
</dbReference>
<feature type="binding site" evidence="4">
    <location>
        <begin position="87"/>
        <end position="92"/>
    </location>
    <ligand>
        <name>acetyl-CoA</name>
        <dbReference type="ChEBI" id="CHEBI:57288"/>
    </ligand>
</feature>
<dbReference type="InterPro" id="IPR025559">
    <property type="entry name" value="Eis_dom"/>
</dbReference>
<dbReference type="PANTHER" id="PTHR37817:SF1">
    <property type="entry name" value="N-ACETYLTRANSFERASE EIS"/>
    <property type="match status" value="1"/>
</dbReference>
<feature type="domain" description="N-acetyltransferase" evidence="5">
    <location>
        <begin position="4"/>
        <end position="146"/>
    </location>
</feature>
<accession>A0A4R6J5V1</accession>
<dbReference type="InterPro" id="IPR022902">
    <property type="entry name" value="NAcTrfase_Eis"/>
</dbReference>
<feature type="binding site" evidence="4">
    <location>
        <begin position="112"/>
        <end position="113"/>
    </location>
    <ligand>
        <name>acetyl-CoA</name>
        <dbReference type="ChEBI" id="CHEBI:57288"/>
    </ligand>
</feature>
<dbReference type="Pfam" id="PF13527">
    <property type="entry name" value="Acetyltransf_9"/>
    <property type="match status" value="1"/>
</dbReference>
<dbReference type="EMBL" id="SNWQ01000038">
    <property type="protein sequence ID" value="TDO30437.1"/>
    <property type="molecule type" value="Genomic_DNA"/>
</dbReference>
<organism evidence="6 7">
    <name type="scientific">Kribbella caucasensis</name>
    <dbReference type="NCBI Taxonomy" id="2512215"/>
    <lineage>
        <taxon>Bacteria</taxon>
        <taxon>Bacillati</taxon>
        <taxon>Actinomycetota</taxon>
        <taxon>Actinomycetes</taxon>
        <taxon>Propionibacteriales</taxon>
        <taxon>Kribbellaceae</taxon>
        <taxon>Kribbella</taxon>
    </lineage>
</organism>
<sequence length="405" mass="44240">MTGFDVRAAVAEDYEEFLALFRGAMMFEMQADDLGRRMFEPERALVAVDGDEIIGTTRALTRDLSVPGAVVPAAHVTAVGVRATHRRRGVMSELISRQLREVPEAIAVLWASEPGIYGRFGYGAAAWGTSYEIDLRRVGPPAVRLRPGELGELPAEDAGKHLAPLLRSLQERRPGISGRSELGWQKHLLDKPDDRGGKTARRILVHRDDTGAIDGYALWRGKLSWESSGPANEVSLEELVAIEPSAYRALWQHLLTLDLAAKLEFGYAAIDEPLQQLVTTPTALNRRVTESLWLRVTDVVRALDQRRYAVPVDLVFEVADDLIPANAGRYRLTAAGPVAEARCERTLDPADLSLAVTELGAAYLGGRPLAEFAATDRITEHTPGALATATAAFGWPAHPVSIEIF</sequence>
<feature type="active site" description="Proton donor" evidence="4">
    <location>
        <position position="117"/>
    </location>
</feature>
<dbReference type="GO" id="GO:0034069">
    <property type="term" value="F:aminoglycoside N-acetyltransferase activity"/>
    <property type="evidence" value="ECO:0007669"/>
    <property type="project" value="TreeGrafter"/>
</dbReference>
<dbReference type="InterPro" id="IPR041380">
    <property type="entry name" value="Acetyltransf_17"/>
</dbReference>
<proteinExistence type="inferred from homology"/>
<comment type="similarity">
    <text evidence="1 4">Belongs to the acetyltransferase Eis family.</text>
</comment>
<keyword evidence="2 4" id="KW-0808">Transferase</keyword>
<dbReference type="Proteomes" id="UP000295388">
    <property type="component" value="Unassembled WGS sequence"/>
</dbReference>
<comment type="caution">
    <text evidence="6">The sequence shown here is derived from an EMBL/GenBank/DDBJ whole genome shotgun (WGS) entry which is preliminary data.</text>
</comment>
<protein>
    <submittedName>
        <fullName evidence="6">Putative acetyltransferase</fullName>
    </submittedName>
</protein>
<dbReference type="CDD" id="cd04301">
    <property type="entry name" value="NAT_SF"/>
    <property type="match status" value="1"/>
</dbReference>
<reference evidence="6 7" key="1">
    <citation type="submission" date="2019-03" db="EMBL/GenBank/DDBJ databases">
        <title>Genomic Encyclopedia of Type Strains, Phase III (KMG-III): the genomes of soil and plant-associated and newly described type strains.</title>
        <authorList>
            <person name="Whitman W."/>
        </authorList>
    </citation>
    <scope>NUCLEOTIDE SEQUENCE [LARGE SCALE GENOMIC DNA]</scope>
    <source>
        <strain evidence="6 7">VKM Ac-2527</strain>
    </source>
</reference>
<feature type="binding site" evidence="4">
    <location>
        <begin position="79"/>
        <end position="81"/>
    </location>
    <ligand>
        <name>acetyl-CoA</name>
        <dbReference type="ChEBI" id="CHEBI:57288"/>
    </ligand>
</feature>
<comment type="subunit">
    <text evidence="4">Homohexamer; trimer of dimers.</text>
</comment>
<gene>
    <name evidence="6" type="ORF">EV643_13852</name>
</gene>
<keyword evidence="7" id="KW-1185">Reference proteome</keyword>
<dbReference type="SUPFAM" id="SSF55729">
    <property type="entry name" value="Acyl-CoA N-acyltransferases (Nat)"/>
    <property type="match status" value="1"/>
</dbReference>
<keyword evidence="3 4" id="KW-0012">Acyltransferase</keyword>
<dbReference type="PROSITE" id="PS51186">
    <property type="entry name" value="GNAT"/>
    <property type="match status" value="1"/>
</dbReference>
<dbReference type="OrthoDB" id="8399956at2"/>